<evidence type="ECO:0000256" key="2">
    <source>
        <dbReference type="SAM" id="MobiDB-lite"/>
    </source>
</evidence>
<feature type="compositionally biased region" description="Basic and acidic residues" evidence="2">
    <location>
        <begin position="669"/>
        <end position="689"/>
    </location>
</feature>
<feature type="region of interest" description="Disordered" evidence="2">
    <location>
        <begin position="640"/>
        <end position="689"/>
    </location>
</feature>
<dbReference type="EMBL" id="CAXAMN010025084">
    <property type="protein sequence ID" value="CAK9092523.1"/>
    <property type="molecule type" value="Genomic_DNA"/>
</dbReference>
<evidence type="ECO:0000313" key="3">
    <source>
        <dbReference type="EMBL" id="CAK9092523.1"/>
    </source>
</evidence>
<comment type="caution">
    <text evidence="3">The sequence shown here is derived from an EMBL/GenBank/DDBJ whole genome shotgun (WGS) entry which is preliminary data.</text>
</comment>
<evidence type="ECO:0000313" key="4">
    <source>
        <dbReference type="Proteomes" id="UP001642484"/>
    </source>
</evidence>
<sequence length="689" mass="76545">MSSNQALRSTLVVVVLPQWYYNNTGNLAILQACNLPVPATAPICRWFRTGFVAVASDGAVQRGSAPCGGSAALDEYGDFSMAMLVEREEWLKTTACELVEKLRTLDLRYVGVNVEDLRAILFNPSRWTQEDAQQDIRLIEEIVDLLDQFPQIRRTDSIDEDSWTLCDLHGFGCTRFGPSMCPCSQMVWEVLSLENIDEVGEKLQSIQEDLVSRVNAFTSFHECYRHTAEPLPALGLLLGLIKWEAGEWDYWVPSLKWSGEDELEHPLLLEACTEALELLCLLVQDAMDVVSQYIWSQGPSHNAMKYAWVHYWLYLDDGDVEESKTLATLGEVRQEVRRSMALRSVRPRVQDCRDAQVLAEVRSLKESLIAGRLAEGEASEGQPGSGRTIKDLEGQLRQQQQFLAAKVIEVEKSTSRAHLAEAMSEEFQGALEAAEEENLKLQKELKKLKLENRILKMREQKDMQTKALKTKRLKEPMRHILEGPVEGADADGSDGSWTDLQKDQKGSESSEDSCCFMLDELFQMHGGTFLSSQHLFAGAHVVAADGSFLRVACAPAIQMAADSVILEADGDPIAKLQVTPDHRIPCASGEIVRACRLQPGDTVMVNGEEAKLTKVQMVPGPVQCVKIIFDSDKAVGSFAAPPSIWSHGGQQKKTRRGGEKYQKAKGSKGSKDGGDDTRSIPDTKCEYSD</sequence>
<feature type="coiled-coil region" evidence="1">
    <location>
        <begin position="417"/>
        <end position="458"/>
    </location>
</feature>
<organism evidence="3 4">
    <name type="scientific">Durusdinium trenchii</name>
    <dbReference type="NCBI Taxonomy" id="1381693"/>
    <lineage>
        <taxon>Eukaryota</taxon>
        <taxon>Sar</taxon>
        <taxon>Alveolata</taxon>
        <taxon>Dinophyceae</taxon>
        <taxon>Suessiales</taxon>
        <taxon>Symbiodiniaceae</taxon>
        <taxon>Durusdinium</taxon>
    </lineage>
</organism>
<dbReference type="Proteomes" id="UP001642484">
    <property type="component" value="Unassembled WGS sequence"/>
</dbReference>
<name>A0ABP0QW74_9DINO</name>
<reference evidence="3 4" key="1">
    <citation type="submission" date="2024-02" db="EMBL/GenBank/DDBJ databases">
        <authorList>
            <person name="Chen Y."/>
            <person name="Shah S."/>
            <person name="Dougan E. K."/>
            <person name="Thang M."/>
            <person name="Chan C."/>
        </authorList>
    </citation>
    <scope>NUCLEOTIDE SEQUENCE [LARGE SCALE GENOMIC DNA]</scope>
</reference>
<proteinExistence type="predicted"/>
<protein>
    <submittedName>
        <fullName evidence="3">Uncharacterized protein</fullName>
    </submittedName>
</protein>
<feature type="region of interest" description="Disordered" evidence="2">
    <location>
        <begin position="483"/>
        <end position="506"/>
    </location>
</feature>
<keyword evidence="4" id="KW-1185">Reference proteome</keyword>
<evidence type="ECO:0000256" key="1">
    <source>
        <dbReference type="SAM" id="Coils"/>
    </source>
</evidence>
<keyword evidence="1" id="KW-0175">Coiled coil</keyword>
<gene>
    <name evidence="3" type="ORF">CCMP2556_LOCUS44295</name>
</gene>
<accession>A0ABP0QW74</accession>